<dbReference type="InterPro" id="IPR038114">
    <property type="entry name" value="GPAT_N_sf"/>
</dbReference>
<proteinExistence type="inferred from homology"/>
<feature type="region of interest" description="Disordered" evidence="11">
    <location>
        <begin position="1"/>
        <end position="31"/>
    </location>
</feature>
<dbReference type="SUPFAM" id="SSF69593">
    <property type="entry name" value="Glycerol-3-phosphate (1)-acyltransferase"/>
    <property type="match status" value="1"/>
</dbReference>
<keyword evidence="6" id="KW-0808">Transferase</keyword>
<evidence type="ECO:0000256" key="4">
    <source>
        <dbReference type="ARBA" id="ARBA00013113"/>
    </source>
</evidence>
<dbReference type="AlphaFoldDB" id="A0A9R1X3Y4"/>
<evidence type="ECO:0000256" key="9">
    <source>
        <dbReference type="ARBA" id="ARBA00023264"/>
    </source>
</evidence>
<evidence type="ECO:0000256" key="2">
    <source>
        <dbReference type="ARBA" id="ARBA00005189"/>
    </source>
</evidence>
<dbReference type="InterPro" id="IPR016222">
    <property type="entry name" value="G3P_O-acylTrfase_chlp"/>
</dbReference>
<evidence type="ECO:0000313" key="14">
    <source>
        <dbReference type="Proteomes" id="UP000235145"/>
    </source>
</evidence>
<gene>
    <name evidence="13" type="ORF">LSAT_V11C700351890</name>
</gene>
<evidence type="ECO:0000256" key="5">
    <source>
        <dbReference type="ARBA" id="ARBA00022516"/>
    </source>
</evidence>
<organism evidence="13 14">
    <name type="scientific">Lactuca sativa</name>
    <name type="common">Garden lettuce</name>
    <dbReference type="NCBI Taxonomy" id="4236"/>
    <lineage>
        <taxon>Eukaryota</taxon>
        <taxon>Viridiplantae</taxon>
        <taxon>Streptophyta</taxon>
        <taxon>Embryophyta</taxon>
        <taxon>Tracheophyta</taxon>
        <taxon>Spermatophyta</taxon>
        <taxon>Magnoliopsida</taxon>
        <taxon>eudicotyledons</taxon>
        <taxon>Gunneridae</taxon>
        <taxon>Pentapetalae</taxon>
        <taxon>asterids</taxon>
        <taxon>campanulids</taxon>
        <taxon>Asterales</taxon>
        <taxon>Asteraceae</taxon>
        <taxon>Cichorioideae</taxon>
        <taxon>Cichorieae</taxon>
        <taxon>Lactucinae</taxon>
        <taxon>Lactuca</taxon>
    </lineage>
</organism>
<dbReference type="Proteomes" id="UP000235145">
    <property type="component" value="Unassembled WGS sequence"/>
</dbReference>
<keyword evidence="5" id="KW-0444">Lipid biosynthesis</keyword>
<comment type="pathway">
    <text evidence="1">Phospholipid metabolism; CDP-diacylglycerol biosynthesis; CDP-diacylglycerol from sn-glycerol 3-phosphate: step 1/3.</text>
</comment>
<keyword evidence="9" id="KW-1208">Phospholipid metabolism</keyword>
<dbReference type="GO" id="GO:0004366">
    <property type="term" value="F:glycerol-3-phosphate O-acyltransferase activity"/>
    <property type="evidence" value="ECO:0007669"/>
    <property type="project" value="UniProtKB-EC"/>
</dbReference>
<reference evidence="13 14" key="1">
    <citation type="journal article" date="2017" name="Nat. Commun.">
        <title>Genome assembly with in vitro proximity ligation data and whole-genome triplication in lettuce.</title>
        <authorList>
            <person name="Reyes-Chin-Wo S."/>
            <person name="Wang Z."/>
            <person name="Yang X."/>
            <person name="Kozik A."/>
            <person name="Arikit S."/>
            <person name="Song C."/>
            <person name="Xia L."/>
            <person name="Froenicke L."/>
            <person name="Lavelle D.O."/>
            <person name="Truco M.J."/>
            <person name="Xia R."/>
            <person name="Zhu S."/>
            <person name="Xu C."/>
            <person name="Xu H."/>
            <person name="Xu X."/>
            <person name="Cox K."/>
            <person name="Korf I."/>
            <person name="Meyers B.C."/>
            <person name="Michelmore R.W."/>
        </authorList>
    </citation>
    <scope>NUCLEOTIDE SEQUENCE [LARGE SCALE GENOMIC DNA]</scope>
    <source>
        <strain evidence="14">cv. Salinas</strain>
        <tissue evidence="13">Seedlings</tissue>
    </source>
</reference>
<keyword evidence="7" id="KW-0443">Lipid metabolism</keyword>
<evidence type="ECO:0000256" key="3">
    <source>
        <dbReference type="ARBA" id="ARBA00007937"/>
    </source>
</evidence>
<keyword evidence="14" id="KW-1185">Reference proteome</keyword>
<dbReference type="EMBL" id="NBSK02000007">
    <property type="protein sequence ID" value="KAJ0195197.1"/>
    <property type="molecule type" value="Genomic_DNA"/>
</dbReference>
<comment type="similarity">
    <text evidence="3">Belongs to the GPAT/DAPAT family.</text>
</comment>
<evidence type="ECO:0000256" key="7">
    <source>
        <dbReference type="ARBA" id="ARBA00023098"/>
    </source>
</evidence>
<dbReference type="InterPro" id="IPR023083">
    <property type="entry name" value="G3P_O-acylTrfase_N"/>
</dbReference>
<evidence type="ECO:0000313" key="13">
    <source>
        <dbReference type="EMBL" id="KAJ0195197.1"/>
    </source>
</evidence>
<protein>
    <recommendedName>
        <fullName evidence="4">glycerol-3-phosphate 1-O-acyltransferase</fullName>
        <ecNumber evidence="4">2.3.1.15</ecNumber>
    </recommendedName>
</protein>
<dbReference type="EC" id="2.3.1.15" evidence="4"/>
<dbReference type="Pfam" id="PF14829">
    <property type="entry name" value="GPAT_N"/>
    <property type="match status" value="1"/>
</dbReference>
<comment type="caution">
    <text evidence="13">The sequence shown here is derived from an EMBL/GenBank/DDBJ whole genome shotgun (WGS) entry which is preliminary data.</text>
</comment>
<dbReference type="Gene3D" id="3.30.200.20">
    <property type="entry name" value="Phosphorylase Kinase, domain 1"/>
    <property type="match status" value="1"/>
</dbReference>
<evidence type="ECO:0000256" key="8">
    <source>
        <dbReference type="ARBA" id="ARBA00023209"/>
    </source>
</evidence>
<keyword evidence="8" id="KW-0594">Phospholipid biosynthesis</keyword>
<dbReference type="GO" id="GO:0008654">
    <property type="term" value="P:phospholipid biosynthetic process"/>
    <property type="evidence" value="ECO:0007669"/>
    <property type="project" value="UniProtKB-KW"/>
</dbReference>
<evidence type="ECO:0000259" key="12">
    <source>
        <dbReference type="Pfam" id="PF14829"/>
    </source>
</evidence>
<keyword evidence="10" id="KW-0012">Acyltransferase</keyword>
<feature type="domain" description="Glycerol-3-phosphate O-acyltransferase alpha-helical bundle N-terminal" evidence="12">
    <location>
        <begin position="37"/>
        <end position="98"/>
    </location>
</feature>
<dbReference type="Gene3D" id="1.10.1200.50">
    <property type="entry name" value="Glycerol-3-phosphate acyltransferase, alpha helical bundle, N-terminal"/>
    <property type="match status" value="1"/>
</dbReference>
<sequence length="222" mass="24660">MLAAISHRLPVKPPPDGDHRTPPPHQKPSTFQLQTTKLLSGIQRELEAKTLPKPIAQSMEELYHNYKNAVLKSGDPCVEDIVVSNMCVAFDHMFLDVKLLALLSDIGLNIREAHVFSTTDGYSLDVFLVNGRPLQETKALHVAMERAISRSEGSKRSKSTIKRAVATEANFIDTKIDIRLLKIGEKVASRSCGDLHHGVYVGQEVDVKILRSEHLNEALAHE</sequence>
<comment type="pathway">
    <text evidence="2">Lipid metabolism.</text>
</comment>
<evidence type="ECO:0000256" key="11">
    <source>
        <dbReference type="SAM" id="MobiDB-lite"/>
    </source>
</evidence>
<dbReference type="GO" id="GO:0006650">
    <property type="term" value="P:glycerophospholipid metabolic process"/>
    <property type="evidence" value="ECO:0007669"/>
    <property type="project" value="InterPro"/>
</dbReference>
<name>A0A9R1X3Y4_LACSA</name>
<evidence type="ECO:0000256" key="1">
    <source>
        <dbReference type="ARBA" id="ARBA00004765"/>
    </source>
</evidence>
<evidence type="ECO:0000256" key="10">
    <source>
        <dbReference type="ARBA" id="ARBA00023315"/>
    </source>
</evidence>
<evidence type="ECO:0000256" key="6">
    <source>
        <dbReference type="ARBA" id="ARBA00022679"/>
    </source>
</evidence>
<dbReference type="PANTHER" id="PTHR35695:SF1">
    <property type="entry name" value="GLYCEROL-3-PHOSPHATE ACYLTRANSFERASE, CHLOROPLASTIC"/>
    <property type="match status" value="1"/>
</dbReference>
<dbReference type="PANTHER" id="PTHR35695">
    <property type="entry name" value="GLYCEROL-3-PHOSPHATE ACYLTRANSFERASE, CHLOROPLASTIC"/>
    <property type="match status" value="1"/>
</dbReference>
<accession>A0A9R1X3Y4</accession>